<dbReference type="GO" id="GO:0005524">
    <property type="term" value="F:ATP binding"/>
    <property type="evidence" value="ECO:0007669"/>
    <property type="project" value="UniProtKB-KW"/>
</dbReference>
<evidence type="ECO:0000256" key="5">
    <source>
        <dbReference type="ARBA" id="ARBA00022917"/>
    </source>
</evidence>
<dbReference type="SMART" id="SM00845">
    <property type="entry name" value="GatB_Yqey"/>
    <property type="match status" value="1"/>
</dbReference>
<dbReference type="InterPro" id="IPR014746">
    <property type="entry name" value="Gln_synth/guanido_kin_cat_dom"/>
</dbReference>
<keyword evidence="4 8" id="KW-0067">ATP-binding</keyword>
<dbReference type="NCBIfam" id="NF004012">
    <property type="entry name" value="PRK05477.1-2"/>
    <property type="match status" value="1"/>
</dbReference>
<evidence type="ECO:0000256" key="4">
    <source>
        <dbReference type="ARBA" id="ARBA00022840"/>
    </source>
</evidence>
<dbReference type="InterPro" id="IPR004413">
    <property type="entry name" value="GatB"/>
</dbReference>
<reference evidence="10" key="1">
    <citation type="submission" date="2022-03" db="EMBL/GenBank/DDBJ databases">
        <authorList>
            <person name="Legras J.-L."/>
            <person name="Devillers H."/>
            <person name="Grondin C."/>
        </authorList>
    </citation>
    <scope>NUCLEOTIDE SEQUENCE</scope>
    <source>
        <strain evidence="10">CLIB 1423</strain>
    </source>
</reference>
<dbReference type="InterPro" id="IPR018027">
    <property type="entry name" value="Asn/Gln_amidotransferase"/>
</dbReference>
<name>A0A9P0VW48_9ASCO</name>
<dbReference type="GO" id="GO:0030956">
    <property type="term" value="C:glutamyl-tRNA(Gln) amidotransferase complex"/>
    <property type="evidence" value="ECO:0007669"/>
    <property type="project" value="UniProtKB-UniRule"/>
</dbReference>
<dbReference type="HAMAP" id="MF_00121">
    <property type="entry name" value="GatB"/>
    <property type="match status" value="1"/>
</dbReference>
<dbReference type="GO" id="GO:0050567">
    <property type="term" value="F:glutaminyl-tRNA synthase (glutamine-hydrolyzing) activity"/>
    <property type="evidence" value="ECO:0007669"/>
    <property type="project" value="UniProtKB-UniRule"/>
</dbReference>
<evidence type="ECO:0000256" key="6">
    <source>
        <dbReference type="ARBA" id="ARBA00023128"/>
    </source>
</evidence>
<evidence type="ECO:0000313" key="10">
    <source>
        <dbReference type="EMBL" id="CAH2350142.1"/>
    </source>
</evidence>
<dbReference type="PANTHER" id="PTHR11659">
    <property type="entry name" value="GLUTAMYL-TRNA GLN AMIDOTRANSFERASE SUBUNIT B MITOCHONDRIAL AND PROKARYOTIC PET112-RELATED"/>
    <property type="match status" value="1"/>
</dbReference>
<comment type="catalytic activity">
    <reaction evidence="7 8">
        <text>L-glutamyl-tRNA(Gln) + L-glutamine + ATP + H2O = L-glutaminyl-tRNA(Gln) + L-glutamate + ADP + phosphate + H(+)</text>
        <dbReference type="Rhea" id="RHEA:17521"/>
        <dbReference type="Rhea" id="RHEA-COMP:9681"/>
        <dbReference type="Rhea" id="RHEA-COMP:9684"/>
        <dbReference type="ChEBI" id="CHEBI:15377"/>
        <dbReference type="ChEBI" id="CHEBI:15378"/>
        <dbReference type="ChEBI" id="CHEBI:29985"/>
        <dbReference type="ChEBI" id="CHEBI:30616"/>
        <dbReference type="ChEBI" id="CHEBI:43474"/>
        <dbReference type="ChEBI" id="CHEBI:58359"/>
        <dbReference type="ChEBI" id="CHEBI:78520"/>
        <dbReference type="ChEBI" id="CHEBI:78521"/>
        <dbReference type="ChEBI" id="CHEBI:456216"/>
    </reaction>
</comment>
<accession>A0A9P0VW48</accession>
<dbReference type="GO" id="GO:0032543">
    <property type="term" value="P:mitochondrial translation"/>
    <property type="evidence" value="ECO:0007669"/>
    <property type="project" value="UniProtKB-UniRule"/>
</dbReference>
<dbReference type="Pfam" id="PF02637">
    <property type="entry name" value="GatB_Yqey"/>
    <property type="match status" value="1"/>
</dbReference>
<dbReference type="Gene3D" id="1.10.10.410">
    <property type="match status" value="1"/>
</dbReference>
<evidence type="ECO:0000256" key="8">
    <source>
        <dbReference type="HAMAP-Rule" id="MF_03147"/>
    </source>
</evidence>
<dbReference type="PROSITE" id="PS01234">
    <property type="entry name" value="GATB"/>
    <property type="match status" value="1"/>
</dbReference>
<comment type="subcellular location">
    <subcellularLocation>
        <location evidence="8">Mitochondrion</location>
    </subcellularLocation>
</comment>
<comment type="function">
    <text evidence="8">Allows the formation of correctly charged Gln-tRNA(Gln) through the transamidation of misacylated Glu-tRNA(Gln) in the mitochondria. The reaction takes place in the presence of glutamine and ATP through an activated gamma-phospho-Glu-tRNA(Gln).</text>
</comment>
<comment type="similarity">
    <text evidence="1 8">Belongs to the GatB/GatE family. GatB subfamily.</text>
</comment>
<dbReference type="OrthoDB" id="1722066at2759"/>
<keyword evidence="2 8" id="KW-0436">Ligase</keyword>
<dbReference type="InterPro" id="IPR017959">
    <property type="entry name" value="Asn/Gln-tRNA_amidoTrfase_suB/E"/>
</dbReference>
<dbReference type="SUPFAM" id="SSF55931">
    <property type="entry name" value="Glutamine synthetase/guanido kinase"/>
    <property type="match status" value="1"/>
</dbReference>
<dbReference type="AlphaFoldDB" id="A0A9P0VW48"/>
<dbReference type="EC" id="6.3.5.-" evidence="8"/>
<comment type="subunit">
    <text evidence="8">Subunit of the heterotrimeric GatFAB amidotransferase (AdT) complex, composed of A, B and F subunits.</text>
</comment>
<keyword evidence="3 8" id="KW-0547">Nucleotide-binding</keyword>
<dbReference type="PANTHER" id="PTHR11659:SF0">
    <property type="entry name" value="GLUTAMYL-TRNA(GLN) AMIDOTRANSFERASE SUBUNIT B, MITOCHONDRIAL"/>
    <property type="match status" value="1"/>
</dbReference>
<evidence type="ECO:0000313" key="11">
    <source>
        <dbReference type="Proteomes" id="UP000837801"/>
    </source>
</evidence>
<dbReference type="InterPro" id="IPR017958">
    <property type="entry name" value="Gln-tRNA_amidoTrfase_suB_CS"/>
</dbReference>
<gene>
    <name evidence="8" type="primary">PET112</name>
    <name evidence="10" type="ORF">CLIB1423_01S03466</name>
</gene>
<dbReference type="InterPro" id="IPR003789">
    <property type="entry name" value="Asn/Gln_tRNA_amidoTrase-B-like"/>
</dbReference>
<protein>
    <recommendedName>
        <fullName evidence="8">Glutamyl-tRNA(Gln) amidotransferase subunit B, mitochondrial</fullName>
        <shortName evidence="8">Glu-AdT subunit B</shortName>
        <ecNumber evidence="8">6.3.5.-</ecNumber>
    </recommendedName>
</protein>
<keyword evidence="6 8" id="KW-0496">Mitochondrion</keyword>
<dbReference type="NCBIfam" id="TIGR00133">
    <property type="entry name" value="gatB"/>
    <property type="match status" value="1"/>
</dbReference>
<evidence type="ECO:0000256" key="3">
    <source>
        <dbReference type="ARBA" id="ARBA00022741"/>
    </source>
</evidence>
<dbReference type="SUPFAM" id="SSF89095">
    <property type="entry name" value="GatB/YqeY motif"/>
    <property type="match status" value="1"/>
</dbReference>
<proteinExistence type="inferred from homology"/>
<dbReference type="EMBL" id="CAKXYY010000001">
    <property type="protein sequence ID" value="CAH2350142.1"/>
    <property type="molecule type" value="Genomic_DNA"/>
</dbReference>
<keyword evidence="11" id="KW-1185">Reference proteome</keyword>
<evidence type="ECO:0000259" key="9">
    <source>
        <dbReference type="SMART" id="SM00845"/>
    </source>
</evidence>
<feature type="domain" description="Asn/Gln amidotransferase" evidence="9">
    <location>
        <begin position="351"/>
        <end position="512"/>
    </location>
</feature>
<comment type="caution">
    <text evidence="10">The sequence shown here is derived from an EMBL/GenBank/DDBJ whole genome shotgun (WGS) entry which is preliminary data.</text>
</comment>
<evidence type="ECO:0000256" key="2">
    <source>
        <dbReference type="ARBA" id="ARBA00022598"/>
    </source>
</evidence>
<dbReference type="Pfam" id="PF02934">
    <property type="entry name" value="GatB_N"/>
    <property type="match status" value="1"/>
</dbReference>
<keyword evidence="5 8" id="KW-0648">Protein biosynthesis</keyword>
<dbReference type="GO" id="GO:0005739">
    <property type="term" value="C:mitochondrion"/>
    <property type="evidence" value="ECO:0007669"/>
    <property type="project" value="UniProtKB-SubCell"/>
</dbReference>
<dbReference type="InterPro" id="IPR006075">
    <property type="entry name" value="Asn/Gln-tRNA_Trfase_suB/E_cat"/>
</dbReference>
<evidence type="ECO:0000256" key="7">
    <source>
        <dbReference type="ARBA" id="ARBA00047913"/>
    </source>
</evidence>
<evidence type="ECO:0000256" key="1">
    <source>
        <dbReference type="ARBA" id="ARBA00005306"/>
    </source>
</evidence>
<sequence>MTLLRNFATSTSVRATFRPLPEYQLKCGLELHTQLKTKYKLFSLTPTSVINSKPNSKVSYFDSGLPGTQPKLNPEALLLALKTAVALNCDIARISSFDRKHYFYPDQPLGYQITQFYKPIATGGELILKEPLDDIGLADNSVKSKRIRIQQIQIEQDTGRSIYRKDGSISVDLNRSNTPLIELVTLPDFENIYQVRSFIKKYQQLVRYLGICTGDLETGAIRVDVNVSINNGERVEIKNLRNTTDIVQAIEYEYFRQVGLIKNGTPIQSQETRGWDGVQTNARRSKENAVDYRYFPDSELPHIQLSSNISEEIKNELPKLPSEIAMELLEPPFKLELKHIRYLIDNKVLLDYYMELHSILTHDHKLEGKFAGNWLFNNLLSSFKKARLEITSNLNLVPVKQLSELVVGVVSGRVSKGNGKSILQSAIEGKQPIDKSISSLSTSSQATASSIVLSHSQEEELCSHIINTNPETVEKIKSGKVGSIKYLIGMAMKQSSGKASSKNLEQIFKNLLNIK</sequence>
<dbReference type="Proteomes" id="UP000837801">
    <property type="component" value="Unassembled WGS sequence"/>
</dbReference>
<organism evidence="10 11">
    <name type="scientific">[Candida] railenensis</name>
    <dbReference type="NCBI Taxonomy" id="45579"/>
    <lineage>
        <taxon>Eukaryota</taxon>
        <taxon>Fungi</taxon>
        <taxon>Dikarya</taxon>
        <taxon>Ascomycota</taxon>
        <taxon>Saccharomycotina</taxon>
        <taxon>Pichiomycetes</taxon>
        <taxon>Debaryomycetaceae</taxon>
        <taxon>Kurtzmaniella</taxon>
    </lineage>
</organism>
<dbReference type="InterPro" id="IPR023168">
    <property type="entry name" value="GatB_Yqey_C_2"/>
</dbReference>
<dbReference type="GO" id="GO:0070681">
    <property type="term" value="P:glutaminyl-tRNAGln biosynthesis via transamidation"/>
    <property type="evidence" value="ECO:0007669"/>
    <property type="project" value="UniProtKB-UniRule"/>
</dbReference>